<evidence type="ECO:0000313" key="1">
    <source>
        <dbReference type="EMBL" id="KRT78460.1"/>
    </source>
</evidence>
<dbReference type="EMBL" id="LJIG01022837">
    <property type="protein sequence ID" value="KRT78460.1"/>
    <property type="molecule type" value="Genomic_DNA"/>
</dbReference>
<name>A0A0T6ATN9_9SCAR</name>
<proteinExistence type="predicted"/>
<dbReference type="OrthoDB" id="1668230at2759"/>
<organism evidence="1 2">
    <name type="scientific">Oryctes borbonicus</name>
    <dbReference type="NCBI Taxonomy" id="1629725"/>
    <lineage>
        <taxon>Eukaryota</taxon>
        <taxon>Metazoa</taxon>
        <taxon>Ecdysozoa</taxon>
        <taxon>Arthropoda</taxon>
        <taxon>Hexapoda</taxon>
        <taxon>Insecta</taxon>
        <taxon>Pterygota</taxon>
        <taxon>Neoptera</taxon>
        <taxon>Endopterygota</taxon>
        <taxon>Coleoptera</taxon>
        <taxon>Polyphaga</taxon>
        <taxon>Scarabaeiformia</taxon>
        <taxon>Scarabaeidae</taxon>
        <taxon>Dynastinae</taxon>
        <taxon>Oryctes</taxon>
    </lineage>
</organism>
<gene>
    <name evidence="1" type="ORF">AMK59_7606</name>
</gene>
<protein>
    <submittedName>
        <fullName evidence="1">Uncharacterized protein</fullName>
    </submittedName>
</protein>
<comment type="caution">
    <text evidence="1">The sequence shown here is derived from an EMBL/GenBank/DDBJ whole genome shotgun (WGS) entry which is preliminary data.</text>
</comment>
<evidence type="ECO:0000313" key="2">
    <source>
        <dbReference type="Proteomes" id="UP000051574"/>
    </source>
</evidence>
<feature type="non-terminal residue" evidence="1">
    <location>
        <position position="1"/>
    </location>
</feature>
<feature type="non-terminal residue" evidence="1">
    <location>
        <position position="162"/>
    </location>
</feature>
<keyword evidence="2" id="KW-1185">Reference proteome</keyword>
<dbReference type="AlphaFoldDB" id="A0A0T6ATN9"/>
<sequence>LQPEFKNLIENCLRIYAKDRPTTGELLQEEALFSLANTLEVNEIPSPASYQVFTLNEFYHWWQLAGGDVFLELKKQGLLRSSPPILSLPGLILNDGSILGQERNPTTLHDPRVVPMPLEALRQRFSHIPLSSYYPLVSSKSHIIQRFEAPAYDVADLPLVIR</sequence>
<dbReference type="Proteomes" id="UP000051574">
    <property type="component" value="Unassembled WGS sequence"/>
</dbReference>
<accession>A0A0T6ATN9</accession>
<reference evidence="1 2" key="1">
    <citation type="submission" date="2015-09" db="EMBL/GenBank/DDBJ databases">
        <title>Draft genome of the scarab beetle Oryctes borbonicus.</title>
        <authorList>
            <person name="Meyer J.M."/>
            <person name="Markov G.V."/>
            <person name="Baskaran P."/>
            <person name="Herrmann M."/>
            <person name="Sommer R.J."/>
            <person name="Roedelsperger C."/>
        </authorList>
    </citation>
    <scope>NUCLEOTIDE SEQUENCE [LARGE SCALE GENOMIC DNA]</scope>
    <source>
        <strain evidence="1">OB123</strain>
        <tissue evidence="1">Whole animal</tissue>
    </source>
</reference>